<dbReference type="AlphaFoldDB" id="Q1MYJ0"/>
<dbReference type="STRING" id="207949.RED65_14377"/>
<feature type="transmembrane region" description="Helical" evidence="6">
    <location>
        <begin position="79"/>
        <end position="98"/>
    </location>
</feature>
<dbReference type="OrthoDB" id="457670at2"/>
<keyword evidence="4 6" id="KW-1133">Transmembrane helix</keyword>
<dbReference type="Pfam" id="PF01925">
    <property type="entry name" value="TauE"/>
    <property type="match status" value="1"/>
</dbReference>
<comment type="subcellular location">
    <subcellularLocation>
        <location evidence="6">Cell membrane</location>
        <topology evidence="6">Multi-pass membrane protein</topology>
    </subcellularLocation>
    <subcellularLocation>
        <location evidence="1">Membrane</location>
        <topology evidence="1">Multi-pass membrane protein</topology>
    </subcellularLocation>
</comment>
<sequence length="263" mass="27057">MLLVTYLAVGAVAGLMAGLFGIGGGMIIVPVLVITFEILEFSPATLTHMAVATSLASIVFTSISSVRTHHQKQAVDWPIVYKLSVGILLGAVLGVLSADALSGSGLQIVIGVSALLMAAQMGLGLKPKPTRSLPATTGMVTAGTGIGWASALFGIGGGSLTVPFLTWCNHPMQRSVATAAACGFPIALVGALTNVFVGWGNEALPQNAVGYVYWPALLGIVITSIPCARLGAKLAHRLSAEKLKRLFAILLVLVAIKFLTGNL</sequence>
<dbReference type="PANTHER" id="PTHR43483:SF3">
    <property type="entry name" value="MEMBRANE TRANSPORTER PROTEIN HI_0806-RELATED"/>
    <property type="match status" value="1"/>
</dbReference>
<comment type="caution">
    <text evidence="7">The sequence shown here is derived from an EMBL/GenBank/DDBJ whole genome shotgun (WGS) entry which is preliminary data.</text>
</comment>
<feature type="transmembrane region" description="Helical" evidence="6">
    <location>
        <begin position="211"/>
        <end position="231"/>
    </location>
</feature>
<keyword evidence="8" id="KW-1185">Reference proteome</keyword>
<feature type="transmembrane region" description="Helical" evidence="6">
    <location>
        <begin position="46"/>
        <end position="67"/>
    </location>
</feature>
<protein>
    <recommendedName>
        <fullName evidence="6">Probable membrane transporter protein</fullName>
    </recommendedName>
</protein>
<evidence type="ECO:0000256" key="2">
    <source>
        <dbReference type="ARBA" id="ARBA00009142"/>
    </source>
</evidence>
<dbReference type="Proteomes" id="UP000004263">
    <property type="component" value="Unassembled WGS sequence"/>
</dbReference>
<keyword evidence="3 6" id="KW-0812">Transmembrane</keyword>
<evidence type="ECO:0000313" key="8">
    <source>
        <dbReference type="Proteomes" id="UP000004263"/>
    </source>
</evidence>
<keyword evidence="6" id="KW-1003">Cell membrane</keyword>
<name>Q1MYJ0_9GAMM</name>
<organism evidence="7 8">
    <name type="scientific">Bermanella marisrubri</name>
    <dbReference type="NCBI Taxonomy" id="207949"/>
    <lineage>
        <taxon>Bacteria</taxon>
        <taxon>Pseudomonadati</taxon>
        <taxon>Pseudomonadota</taxon>
        <taxon>Gammaproteobacteria</taxon>
        <taxon>Oceanospirillales</taxon>
        <taxon>Oceanospirillaceae</taxon>
        <taxon>Bermanella</taxon>
    </lineage>
</organism>
<dbReference type="HOGENOM" id="CLU_045498_6_0_6"/>
<feature type="transmembrane region" description="Helical" evidence="6">
    <location>
        <begin position="243"/>
        <end position="260"/>
    </location>
</feature>
<keyword evidence="5 6" id="KW-0472">Membrane</keyword>
<feature type="transmembrane region" description="Helical" evidence="6">
    <location>
        <begin position="177"/>
        <end position="199"/>
    </location>
</feature>
<comment type="similarity">
    <text evidence="2 6">Belongs to the 4-toluene sulfonate uptake permease (TSUP) (TC 2.A.102) family.</text>
</comment>
<dbReference type="GO" id="GO:0005886">
    <property type="term" value="C:plasma membrane"/>
    <property type="evidence" value="ECO:0007669"/>
    <property type="project" value="UniProtKB-SubCell"/>
</dbReference>
<proteinExistence type="inferred from homology"/>
<reference evidence="7 8" key="1">
    <citation type="submission" date="2006-03" db="EMBL/GenBank/DDBJ databases">
        <authorList>
            <person name="Pinhassi J."/>
            <person name="Pedros-Alio C."/>
            <person name="Ferriera S."/>
            <person name="Johnson J."/>
            <person name="Kravitz S."/>
            <person name="Halpern A."/>
            <person name="Remington K."/>
            <person name="Beeson K."/>
            <person name="Tran B."/>
            <person name="Rogers Y.-H."/>
            <person name="Friedman R."/>
            <person name="Venter J.C."/>
        </authorList>
    </citation>
    <scope>NUCLEOTIDE SEQUENCE [LARGE SCALE GENOMIC DNA]</scope>
    <source>
        <strain evidence="7 8">RED65</strain>
    </source>
</reference>
<gene>
    <name evidence="7" type="ORF">RED65_14377</name>
</gene>
<accession>Q1MYJ0</accession>
<evidence type="ECO:0000256" key="4">
    <source>
        <dbReference type="ARBA" id="ARBA00022989"/>
    </source>
</evidence>
<evidence type="ECO:0000313" key="7">
    <source>
        <dbReference type="EMBL" id="EAT11041.1"/>
    </source>
</evidence>
<feature type="transmembrane region" description="Helical" evidence="6">
    <location>
        <begin position="6"/>
        <end position="34"/>
    </location>
</feature>
<dbReference type="RefSeq" id="WP_007017961.1">
    <property type="nucleotide sequence ID" value="NZ_CH724115.1"/>
</dbReference>
<evidence type="ECO:0000256" key="1">
    <source>
        <dbReference type="ARBA" id="ARBA00004141"/>
    </source>
</evidence>
<evidence type="ECO:0000256" key="3">
    <source>
        <dbReference type="ARBA" id="ARBA00022692"/>
    </source>
</evidence>
<evidence type="ECO:0000256" key="6">
    <source>
        <dbReference type="RuleBase" id="RU363041"/>
    </source>
</evidence>
<feature type="transmembrane region" description="Helical" evidence="6">
    <location>
        <begin position="105"/>
        <end position="125"/>
    </location>
</feature>
<dbReference type="PANTHER" id="PTHR43483">
    <property type="entry name" value="MEMBRANE TRANSPORTER PROTEIN HI_0806-RELATED"/>
    <property type="match status" value="1"/>
</dbReference>
<dbReference type="EMBL" id="AAQH01000025">
    <property type="protein sequence ID" value="EAT11041.1"/>
    <property type="molecule type" value="Genomic_DNA"/>
</dbReference>
<evidence type="ECO:0000256" key="5">
    <source>
        <dbReference type="ARBA" id="ARBA00023136"/>
    </source>
</evidence>
<dbReference type="InterPro" id="IPR002781">
    <property type="entry name" value="TM_pro_TauE-like"/>
</dbReference>
<feature type="transmembrane region" description="Helical" evidence="6">
    <location>
        <begin position="145"/>
        <end position="165"/>
    </location>
</feature>